<dbReference type="GeneID" id="34580997"/>
<dbReference type="Proteomes" id="UP000177622">
    <property type="component" value="Unassembled WGS sequence"/>
</dbReference>
<dbReference type="EMBL" id="LXJU01000029">
    <property type="protein sequence ID" value="OGE48390.1"/>
    <property type="molecule type" value="Genomic_DNA"/>
</dbReference>
<evidence type="ECO:0000313" key="3">
    <source>
        <dbReference type="Proteomes" id="UP000177622"/>
    </source>
</evidence>
<keyword evidence="3" id="KW-1185">Reference proteome</keyword>
<dbReference type="AlphaFoldDB" id="A0A1F5L5Y7"/>
<dbReference type="SUPFAM" id="SSF53098">
    <property type="entry name" value="Ribonuclease H-like"/>
    <property type="match status" value="1"/>
</dbReference>
<dbReference type="SUPFAM" id="SSF46689">
    <property type="entry name" value="Homeodomain-like"/>
    <property type="match status" value="1"/>
</dbReference>
<dbReference type="InterPro" id="IPR012337">
    <property type="entry name" value="RNaseH-like_sf"/>
</dbReference>
<evidence type="ECO:0000259" key="1">
    <source>
        <dbReference type="Pfam" id="PF13358"/>
    </source>
</evidence>
<proteinExistence type="predicted"/>
<dbReference type="GO" id="GO:0003676">
    <property type="term" value="F:nucleic acid binding"/>
    <property type="evidence" value="ECO:0007669"/>
    <property type="project" value="InterPro"/>
</dbReference>
<dbReference type="Pfam" id="PF13358">
    <property type="entry name" value="DDE_3"/>
    <property type="match status" value="1"/>
</dbReference>
<protein>
    <recommendedName>
        <fullName evidence="1">Tc1-like transposase DDE domain-containing protein</fullName>
    </recommendedName>
</protein>
<dbReference type="InterPro" id="IPR038717">
    <property type="entry name" value="Tc1-like_DDE_dom"/>
</dbReference>
<dbReference type="Gene3D" id="3.30.420.10">
    <property type="entry name" value="Ribonuclease H-like superfamily/Ribonuclease H"/>
    <property type="match status" value="1"/>
</dbReference>
<organism evidence="2 3">
    <name type="scientific">Penicillium arizonense</name>
    <dbReference type="NCBI Taxonomy" id="1835702"/>
    <lineage>
        <taxon>Eukaryota</taxon>
        <taxon>Fungi</taxon>
        <taxon>Dikarya</taxon>
        <taxon>Ascomycota</taxon>
        <taxon>Pezizomycotina</taxon>
        <taxon>Eurotiomycetes</taxon>
        <taxon>Eurotiomycetidae</taxon>
        <taxon>Eurotiales</taxon>
        <taxon>Aspergillaceae</taxon>
        <taxon>Penicillium</taxon>
    </lineage>
</organism>
<dbReference type="RefSeq" id="XP_022483846.1">
    <property type="nucleotide sequence ID" value="XM_022636263.1"/>
</dbReference>
<evidence type="ECO:0000313" key="2">
    <source>
        <dbReference type="EMBL" id="OGE48390.1"/>
    </source>
</evidence>
<feature type="domain" description="Tc1-like transposase DDE" evidence="1">
    <location>
        <begin position="118"/>
        <end position="234"/>
    </location>
</feature>
<accession>A0A1F5L5Y7</accession>
<reference evidence="2 3" key="1">
    <citation type="journal article" date="2016" name="Sci. Rep.">
        <title>Penicillium arizonense, a new, genome sequenced fungal species, reveals a high chemical diversity in secreted metabolites.</title>
        <authorList>
            <person name="Grijseels S."/>
            <person name="Nielsen J.C."/>
            <person name="Randelovic M."/>
            <person name="Nielsen J."/>
            <person name="Nielsen K.F."/>
            <person name="Workman M."/>
            <person name="Frisvad J.C."/>
        </authorList>
    </citation>
    <scope>NUCLEOTIDE SEQUENCE [LARGE SCALE GENOMIC DNA]</scope>
    <source>
        <strain evidence="2 3">CBS 141311</strain>
    </source>
</reference>
<dbReference type="InterPro" id="IPR009057">
    <property type="entry name" value="Homeodomain-like_sf"/>
</dbReference>
<comment type="caution">
    <text evidence="2">The sequence shown here is derived from an EMBL/GenBank/DDBJ whole genome shotgun (WGS) entry which is preliminary data.</text>
</comment>
<dbReference type="InterPro" id="IPR036397">
    <property type="entry name" value="RNaseH_sf"/>
</dbReference>
<sequence>MAPRIAVSQLVMIRDMISSKSLTTSQMAEAAGCSKRSIITISANLRMFGDVHAPLIPGGRPRVIISVMLEALCDHLLEKPDLYLYEMAEFLYDEFDVIASRYTISRALRSHGGRAGLPAGWPIQISRFQRGQRYQILPAYCQDGISMSRVFQGSTDASMFEDFIEQLLHHCGRWPEPKSVLVMDNASFHHTDRIRELCSNAGVKLLYLPPYSPDLNPIEEFFAELKAFVRRNWQKQTDQDFKDFLEWSLDVVGARGESAEGHFRHANVEVEEQ</sequence>
<dbReference type="PANTHER" id="PTHR46564:SF1">
    <property type="entry name" value="TRANSPOSASE"/>
    <property type="match status" value="1"/>
</dbReference>
<name>A0A1F5L5Y7_PENAI</name>
<dbReference type="STRING" id="1835702.A0A1F5L5Y7"/>
<dbReference type="PANTHER" id="PTHR46564">
    <property type="entry name" value="TRANSPOSASE"/>
    <property type="match status" value="1"/>
</dbReference>
<gene>
    <name evidence="2" type="ORF">PENARI_c029G00637</name>
</gene>
<dbReference type="OrthoDB" id="4474262at2759"/>